<proteinExistence type="predicted"/>
<sequence>MTSTELLRPGFWSECLLVAPDAATLVASYGADTARETLRWLRVPVRMLQSLCTDGEAESVTVWLLFGQVRS</sequence>
<comment type="caution">
    <text evidence="1">The sequence shown here is derived from an EMBL/GenBank/DDBJ whole genome shotgun (WGS) entry which is preliminary data.</text>
</comment>
<dbReference type="Proteomes" id="UP001352223">
    <property type="component" value="Unassembled WGS sequence"/>
</dbReference>
<evidence type="ECO:0000313" key="1">
    <source>
        <dbReference type="EMBL" id="MEB3961256.1"/>
    </source>
</evidence>
<keyword evidence="2" id="KW-1185">Reference proteome</keyword>
<organism evidence="1 2">
    <name type="scientific">Streptomyces kunmingensis</name>
    <dbReference type="NCBI Taxonomy" id="68225"/>
    <lineage>
        <taxon>Bacteria</taxon>
        <taxon>Bacillati</taxon>
        <taxon>Actinomycetota</taxon>
        <taxon>Actinomycetes</taxon>
        <taxon>Kitasatosporales</taxon>
        <taxon>Streptomycetaceae</taxon>
        <taxon>Streptomyces</taxon>
    </lineage>
</organism>
<evidence type="ECO:0000313" key="2">
    <source>
        <dbReference type="Proteomes" id="UP001352223"/>
    </source>
</evidence>
<dbReference type="RefSeq" id="WP_324768501.1">
    <property type="nucleotide sequence ID" value="NZ_BAAATS010000073.1"/>
</dbReference>
<protein>
    <submittedName>
        <fullName evidence="1">Uncharacterized protein</fullName>
    </submittedName>
</protein>
<name>A0ABU6C961_9ACTN</name>
<gene>
    <name evidence="1" type="ORF">OKJ48_13505</name>
</gene>
<accession>A0ABU6C961</accession>
<dbReference type="EMBL" id="JAOZYB010000084">
    <property type="protein sequence ID" value="MEB3961256.1"/>
    <property type="molecule type" value="Genomic_DNA"/>
</dbReference>
<reference evidence="1 2" key="1">
    <citation type="submission" date="2022-10" db="EMBL/GenBank/DDBJ databases">
        <authorList>
            <person name="Xie J."/>
            <person name="Shen N."/>
        </authorList>
    </citation>
    <scope>NUCLEOTIDE SEQUENCE [LARGE SCALE GENOMIC DNA]</scope>
    <source>
        <strain evidence="1 2">DSM 41681</strain>
    </source>
</reference>